<dbReference type="Proteomes" id="UP001204851">
    <property type="component" value="Unassembled WGS sequence"/>
</dbReference>
<reference evidence="2 3" key="1">
    <citation type="submission" date="2022-06" db="EMBL/GenBank/DDBJ databases">
        <title>Ideonella sp. NS12-5 Genome sequencing and assembly.</title>
        <authorList>
            <person name="Jung Y."/>
        </authorList>
    </citation>
    <scope>NUCLEOTIDE SEQUENCE [LARGE SCALE GENOMIC DNA]</scope>
    <source>
        <strain evidence="2 3">NS12-5</strain>
    </source>
</reference>
<dbReference type="Pfam" id="PF13577">
    <property type="entry name" value="SnoaL_4"/>
    <property type="match status" value="1"/>
</dbReference>
<proteinExistence type="predicted"/>
<name>A0ABT1BNL4_9BURK</name>
<accession>A0ABT1BNL4</accession>
<dbReference type="Gene3D" id="3.10.450.50">
    <property type="match status" value="1"/>
</dbReference>
<evidence type="ECO:0000313" key="2">
    <source>
        <dbReference type="EMBL" id="MCO5977810.1"/>
    </source>
</evidence>
<dbReference type="SUPFAM" id="SSF54427">
    <property type="entry name" value="NTF2-like"/>
    <property type="match status" value="1"/>
</dbReference>
<protein>
    <submittedName>
        <fullName evidence="2">Nuclear transport factor 2 family protein</fullName>
    </submittedName>
</protein>
<dbReference type="RefSeq" id="WP_252770332.1">
    <property type="nucleotide sequence ID" value="NZ_JAMXMC010000007.1"/>
</dbReference>
<keyword evidence="3" id="KW-1185">Reference proteome</keyword>
<gene>
    <name evidence="2" type="ORF">M0L44_13960</name>
</gene>
<dbReference type="InterPro" id="IPR032710">
    <property type="entry name" value="NTF2-like_dom_sf"/>
</dbReference>
<evidence type="ECO:0000259" key="1">
    <source>
        <dbReference type="Pfam" id="PF13577"/>
    </source>
</evidence>
<evidence type="ECO:0000313" key="3">
    <source>
        <dbReference type="Proteomes" id="UP001204851"/>
    </source>
</evidence>
<dbReference type="InterPro" id="IPR037401">
    <property type="entry name" value="SnoaL-like"/>
</dbReference>
<sequence>MDLAGLTERLVRLEDQEAIRTLVATYALGADRHNDPAILGPLFTEDAVWACEGFGQHQGAEEIARALAEIGRTRIRWSLHYMVSPLVERADDGATARCRWYLWELAQVAEPGDPAPQAHWIGGCYHAQVLKGPRGWRFARVDLQLKLLSPHREGWQTLPPTL</sequence>
<organism evidence="2 3">
    <name type="scientific">Ideonella oryzae</name>
    <dbReference type="NCBI Taxonomy" id="2937441"/>
    <lineage>
        <taxon>Bacteria</taxon>
        <taxon>Pseudomonadati</taxon>
        <taxon>Pseudomonadota</taxon>
        <taxon>Betaproteobacteria</taxon>
        <taxon>Burkholderiales</taxon>
        <taxon>Sphaerotilaceae</taxon>
        <taxon>Ideonella</taxon>
    </lineage>
</organism>
<comment type="caution">
    <text evidence="2">The sequence shown here is derived from an EMBL/GenBank/DDBJ whole genome shotgun (WGS) entry which is preliminary data.</text>
</comment>
<dbReference type="EMBL" id="JAMXMC010000007">
    <property type="protein sequence ID" value="MCO5977810.1"/>
    <property type="molecule type" value="Genomic_DNA"/>
</dbReference>
<feature type="domain" description="SnoaL-like" evidence="1">
    <location>
        <begin position="12"/>
        <end position="141"/>
    </location>
</feature>